<dbReference type="Proteomes" id="UP001241377">
    <property type="component" value="Unassembled WGS sequence"/>
</dbReference>
<gene>
    <name evidence="1" type="ORF">QFC19_005055</name>
</gene>
<protein>
    <submittedName>
        <fullName evidence="1">Uncharacterized protein</fullName>
    </submittedName>
</protein>
<organism evidence="1 2">
    <name type="scientific">Naganishia cerealis</name>
    <dbReference type="NCBI Taxonomy" id="610337"/>
    <lineage>
        <taxon>Eukaryota</taxon>
        <taxon>Fungi</taxon>
        <taxon>Dikarya</taxon>
        <taxon>Basidiomycota</taxon>
        <taxon>Agaricomycotina</taxon>
        <taxon>Tremellomycetes</taxon>
        <taxon>Filobasidiales</taxon>
        <taxon>Filobasidiaceae</taxon>
        <taxon>Naganishia</taxon>
    </lineage>
</organism>
<evidence type="ECO:0000313" key="1">
    <source>
        <dbReference type="EMBL" id="KAJ9101558.1"/>
    </source>
</evidence>
<reference evidence="1" key="1">
    <citation type="submission" date="2023-04" db="EMBL/GenBank/DDBJ databases">
        <title>Draft Genome sequencing of Naganishia species isolated from polar environments using Oxford Nanopore Technology.</title>
        <authorList>
            <person name="Leo P."/>
            <person name="Venkateswaran K."/>
        </authorList>
    </citation>
    <scope>NUCLEOTIDE SEQUENCE</scope>
    <source>
        <strain evidence="1">MNA-CCFEE 5261</strain>
    </source>
</reference>
<accession>A0ACC2VQ64</accession>
<proteinExistence type="predicted"/>
<dbReference type="EMBL" id="JASBWR010000056">
    <property type="protein sequence ID" value="KAJ9101558.1"/>
    <property type="molecule type" value="Genomic_DNA"/>
</dbReference>
<evidence type="ECO:0000313" key="2">
    <source>
        <dbReference type="Proteomes" id="UP001241377"/>
    </source>
</evidence>
<name>A0ACC2VQ64_9TREE</name>
<keyword evidence="2" id="KW-1185">Reference proteome</keyword>
<sequence>MALCSQAFAAPLKRGCCNLDNDSNSKRLCLGINKSITDDQSSSDFDSDDEQACYQADQIRAKKRASNRVSFTFNNISNSILSRAVSQYSDDDENDTEEYHRRSCDSPTGSTLAIGKVARSASFVSTSAAMGSDPHADCRLSAGTNSIYPSVLFSDDVSSNKKEIPDSDKQCRARCFDYLVGAIDEAWARYCDATTSVEDEVYGYSSGVGRCPADTNTPASVATDEEDYFANATDFTDYDDSDFDINHKGAQVSRRPLLMPVQQVQGNNGPSYSAKDPSSCQLQALKDRLTKAKYYLQDLTDSDIFQDVIAFWKRWDMIKYATIELVEDDDDDEVVESTIEELERGRILVSITEHIFGSLTNTGVLKSIPESECTVKSKAGDLILVHYEGTLEDGTVFDSSFKRNSPITFQLGTGRVIKGWDQGLLDMCIGEKRKLTIPSELAYGDSGIGPIPPKATLGKYNFGGSFLESFD</sequence>
<comment type="caution">
    <text evidence="1">The sequence shown here is derived from an EMBL/GenBank/DDBJ whole genome shotgun (WGS) entry which is preliminary data.</text>
</comment>